<sequence>MSLSYGDPNYILSLNETPLGWSGNYDRSKSMKGIKTDPKLSLIVEKQTNSRLHIQIFNPDAQYIEIPNVIQAQPSSQTTTSPLYSVSFPDNGIVVTRSKGNDVIFDTSKHLDQLLSRENFVQLKTSINKNPIIYGLGERRTRLALPYPQEYNFIPTDTQTPPDGLPLYGSHPFHIEVAPSGECHGILFLNTYPMQVSLENGSLTYRSMGGKLDIYIFMGPTQKDVMTQYTDLIGRPCLVPSWSMGFHHCRWGYRSLTEVETRYEDHKKAGIPVDCMWFDIDYMDNFKIFTTNPYKFPEDKMNAFFTRLASEGVSSVAIIDPQMSGNGKPGGYHAHEALLESGAYLRHPTEDKPFVGKAWPRECIYPDFTNPASQAVWSSLMKDFLGRVNLTGIWLDMNEPTCFPETSQPKHPTFPWTPGDIKTNNIPMSVRAHCGTHLAAKSLYGKTMSDVTVQSLLDARPGIRPFVLTRSSFIGSGHTHAKWLGDNHSEWPDLVDSISGVVTMGLFGITIIGADIGGFLGNTTPEMMTRWLELGVFLYPFLRNHNHHDGTEQALPAFRGPEAAIIKRYAFVRQYIQSYMYTQMHFAHQTGIPIVRSLSMEFPADAATRTIDTQAMLGDALLVTPVIAEKAVNVTGHFPNCRWYDFWSFEEDLAVSKKGTSVLLDAPLDHIPVHIRGGTVVTLQSQTASTLNGMRASPLTVVCALDEKSAAKGFAILDDGISTNDTAFTRLDFEATSSSFAINVTRNNFQTDQQMEKLVITGLARAAVTRVRLNAFGHSFTWSYHAEKGILTIKFDNPVKLVDGINLLF</sequence>
<evidence type="ECO:0000259" key="8">
    <source>
        <dbReference type="Pfam" id="PF13802"/>
    </source>
</evidence>
<dbReference type="SUPFAM" id="SSF74650">
    <property type="entry name" value="Galactose mutarotase-like"/>
    <property type="match status" value="1"/>
</dbReference>
<evidence type="ECO:0000256" key="1">
    <source>
        <dbReference type="ARBA" id="ARBA00007806"/>
    </source>
</evidence>
<name>A0ABQ9Y615_9EUKA</name>
<evidence type="ECO:0000313" key="11">
    <source>
        <dbReference type="Proteomes" id="UP001281761"/>
    </source>
</evidence>
<evidence type="ECO:0000259" key="7">
    <source>
        <dbReference type="Pfam" id="PF01055"/>
    </source>
</evidence>
<dbReference type="InterPro" id="IPR030458">
    <property type="entry name" value="Glyco_hydro_31_AS"/>
</dbReference>
<dbReference type="Gene3D" id="2.60.40.1180">
    <property type="entry name" value="Golgi alpha-mannosidase II"/>
    <property type="match status" value="2"/>
</dbReference>
<dbReference type="EMBL" id="JARBJD010000031">
    <property type="protein sequence ID" value="KAK2959203.1"/>
    <property type="molecule type" value="Genomic_DNA"/>
</dbReference>
<dbReference type="Pfam" id="PF01055">
    <property type="entry name" value="Glyco_hydro_31_2nd"/>
    <property type="match status" value="1"/>
</dbReference>
<dbReference type="Gene3D" id="2.60.40.1760">
    <property type="entry name" value="glycosyl hydrolase (family 31)"/>
    <property type="match status" value="1"/>
</dbReference>
<evidence type="ECO:0000313" key="10">
    <source>
        <dbReference type="EMBL" id="KAK2959203.1"/>
    </source>
</evidence>
<dbReference type="InterPro" id="IPR048395">
    <property type="entry name" value="Glyco_hydro_31_C"/>
</dbReference>
<feature type="domain" description="Glycoside hydrolase family 31 N-terminal" evidence="8">
    <location>
        <begin position="79"/>
        <end position="196"/>
    </location>
</feature>
<dbReference type="Proteomes" id="UP001281761">
    <property type="component" value="Unassembled WGS sequence"/>
</dbReference>
<evidence type="ECO:0000256" key="2">
    <source>
        <dbReference type="ARBA" id="ARBA00022801"/>
    </source>
</evidence>
<keyword evidence="11" id="KW-1185">Reference proteome</keyword>
<keyword evidence="3" id="KW-0325">Glycoprotein</keyword>
<comment type="similarity">
    <text evidence="1 6">Belongs to the glycosyl hydrolase 31 family.</text>
</comment>
<dbReference type="GO" id="GO:0004558">
    <property type="term" value="F:alpha-1,4-glucosidase activity"/>
    <property type="evidence" value="ECO:0007669"/>
    <property type="project" value="UniProtKB-EC"/>
</dbReference>
<evidence type="ECO:0000256" key="5">
    <source>
        <dbReference type="ARBA" id="ARBA00041343"/>
    </source>
</evidence>
<feature type="domain" description="Glycoside hydrolase family 31 TIM barrel" evidence="7">
    <location>
        <begin position="236"/>
        <end position="583"/>
    </location>
</feature>
<proteinExistence type="inferred from homology"/>
<dbReference type="PANTHER" id="PTHR22762:SF133">
    <property type="entry name" value="P-TYPE DOMAIN-CONTAINING PROTEIN"/>
    <property type="match status" value="1"/>
</dbReference>
<dbReference type="InterPro" id="IPR000322">
    <property type="entry name" value="Glyco_hydro_31_TIM"/>
</dbReference>
<organism evidence="10 11">
    <name type="scientific">Blattamonas nauphoetae</name>
    <dbReference type="NCBI Taxonomy" id="2049346"/>
    <lineage>
        <taxon>Eukaryota</taxon>
        <taxon>Metamonada</taxon>
        <taxon>Preaxostyla</taxon>
        <taxon>Oxymonadida</taxon>
        <taxon>Blattamonas</taxon>
    </lineage>
</organism>
<reference evidence="10 11" key="1">
    <citation type="journal article" date="2022" name="bioRxiv">
        <title>Genomics of Preaxostyla Flagellates Illuminates Evolutionary Transitions and the Path Towards Mitochondrial Loss.</title>
        <authorList>
            <person name="Novak L.V.F."/>
            <person name="Treitli S.C."/>
            <person name="Pyrih J."/>
            <person name="Halakuc P."/>
            <person name="Pipaliya S.V."/>
            <person name="Vacek V."/>
            <person name="Brzon O."/>
            <person name="Soukal P."/>
            <person name="Eme L."/>
            <person name="Dacks J.B."/>
            <person name="Karnkowska A."/>
            <person name="Elias M."/>
            <person name="Hampl V."/>
        </authorList>
    </citation>
    <scope>NUCLEOTIDE SEQUENCE [LARGE SCALE GENOMIC DNA]</scope>
    <source>
        <strain evidence="10">NAU3</strain>
        <tissue evidence="10">Gut</tissue>
    </source>
</reference>
<dbReference type="InterPro" id="IPR017853">
    <property type="entry name" value="GH"/>
</dbReference>
<feature type="domain" description="Glycosyl hydrolase family 31 C-terminal" evidence="9">
    <location>
        <begin position="591"/>
        <end position="681"/>
    </location>
</feature>
<protein>
    <recommendedName>
        <fullName evidence="5">Maltase</fullName>
    </recommendedName>
</protein>
<dbReference type="PANTHER" id="PTHR22762">
    <property type="entry name" value="ALPHA-GLUCOSIDASE"/>
    <property type="match status" value="1"/>
</dbReference>
<accession>A0ABQ9Y615</accession>
<evidence type="ECO:0000256" key="4">
    <source>
        <dbReference type="ARBA" id="ARBA00023295"/>
    </source>
</evidence>
<comment type="caution">
    <text evidence="10">The sequence shown here is derived from an EMBL/GenBank/DDBJ whole genome shotgun (WGS) entry which is preliminary data.</text>
</comment>
<dbReference type="InterPro" id="IPR025887">
    <property type="entry name" value="Glyco_hydro_31_N_dom"/>
</dbReference>
<keyword evidence="2 6" id="KW-0378">Hydrolase</keyword>
<evidence type="ECO:0000256" key="6">
    <source>
        <dbReference type="RuleBase" id="RU361185"/>
    </source>
</evidence>
<keyword evidence="4 6" id="KW-0326">Glycosidase</keyword>
<evidence type="ECO:0000259" key="9">
    <source>
        <dbReference type="Pfam" id="PF21365"/>
    </source>
</evidence>
<dbReference type="SUPFAM" id="SSF51011">
    <property type="entry name" value="Glycosyl hydrolase domain"/>
    <property type="match status" value="1"/>
</dbReference>
<dbReference type="Pfam" id="PF13802">
    <property type="entry name" value="Gal_mutarotas_2"/>
    <property type="match status" value="1"/>
</dbReference>
<dbReference type="Pfam" id="PF21365">
    <property type="entry name" value="Glyco_hydro_31_3rd"/>
    <property type="match status" value="1"/>
</dbReference>
<dbReference type="Gene3D" id="3.20.20.80">
    <property type="entry name" value="Glycosidases"/>
    <property type="match status" value="1"/>
</dbReference>
<gene>
    <name evidence="10" type="ORF">BLNAU_5761</name>
</gene>
<dbReference type="SUPFAM" id="SSF51445">
    <property type="entry name" value="(Trans)glycosidases"/>
    <property type="match status" value="1"/>
</dbReference>
<dbReference type="CDD" id="cd14752">
    <property type="entry name" value="GH31_N"/>
    <property type="match status" value="1"/>
</dbReference>
<dbReference type="InterPro" id="IPR011013">
    <property type="entry name" value="Gal_mutarotase_sf_dom"/>
</dbReference>
<dbReference type="PROSITE" id="PS00129">
    <property type="entry name" value="GLYCOSYL_HYDROL_F31_1"/>
    <property type="match status" value="1"/>
</dbReference>
<dbReference type="InterPro" id="IPR013780">
    <property type="entry name" value="Glyco_hydro_b"/>
</dbReference>
<evidence type="ECO:0000256" key="3">
    <source>
        <dbReference type="ARBA" id="ARBA00023180"/>
    </source>
</evidence>